<dbReference type="PANTHER" id="PTHR43206:SF1">
    <property type="entry name" value="4-AMINOBUTYRATE AMINOTRANSFERASE, MITOCHONDRIAL"/>
    <property type="match status" value="1"/>
</dbReference>
<evidence type="ECO:0000256" key="5">
    <source>
        <dbReference type="ARBA" id="ARBA00022679"/>
    </source>
</evidence>
<dbReference type="Pfam" id="PF00202">
    <property type="entry name" value="Aminotran_3"/>
    <property type="match status" value="1"/>
</dbReference>
<dbReference type="Gene3D" id="3.90.1150.10">
    <property type="entry name" value="Aspartate Aminotransferase, domain 1"/>
    <property type="match status" value="1"/>
</dbReference>
<keyword evidence="11" id="KW-1185">Reference proteome</keyword>
<dbReference type="PROSITE" id="PS00600">
    <property type="entry name" value="AA_TRANSFER_CLASS_3"/>
    <property type="match status" value="1"/>
</dbReference>
<dbReference type="GeneTree" id="ENSGT00550000074885"/>
<reference evidence="10" key="1">
    <citation type="submission" date="2025-08" db="UniProtKB">
        <authorList>
            <consortium name="Ensembl"/>
        </authorList>
    </citation>
    <scope>IDENTIFICATION</scope>
</reference>
<accession>A0A8C4WXN2</accession>
<evidence type="ECO:0000256" key="7">
    <source>
        <dbReference type="ARBA" id="ARBA00030204"/>
    </source>
</evidence>
<evidence type="ECO:0000313" key="10">
    <source>
        <dbReference type="Ensembl" id="ENSEBUP00000017862.1"/>
    </source>
</evidence>
<organism evidence="10 11">
    <name type="scientific">Eptatretus burgeri</name>
    <name type="common">Inshore hagfish</name>
    <dbReference type="NCBI Taxonomy" id="7764"/>
    <lineage>
        <taxon>Eukaryota</taxon>
        <taxon>Metazoa</taxon>
        <taxon>Chordata</taxon>
        <taxon>Craniata</taxon>
        <taxon>Vertebrata</taxon>
        <taxon>Cyclostomata</taxon>
        <taxon>Myxini</taxon>
        <taxon>Myxiniformes</taxon>
        <taxon>Myxinidae</taxon>
        <taxon>Eptatretinae</taxon>
        <taxon>Eptatretus</taxon>
    </lineage>
</organism>
<dbReference type="SUPFAM" id="SSF53383">
    <property type="entry name" value="PLP-dependent transferases"/>
    <property type="match status" value="1"/>
</dbReference>
<dbReference type="OMA" id="GLMCAFD"/>
<dbReference type="InterPro" id="IPR005814">
    <property type="entry name" value="Aminotrans_3"/>
</dbReference>
<dbReference type="InterPro" id="IPR015424">
    <property type="entry name" value="PyrdxlP-dep_Trfase"/>
</dbReference>
<dbReference type="Proteomes" id="UP000694388">
    <property type="component" value="Unplaced"/>
</dbReference>
<dbReference type="GO" id="GO:0005739">
    <property type="term" value="C:mitochondrion"/>
    <property type="evidence" value="ECO:0007669"/>
    <property type="project" value="TreeGrafter"/>
</dbReference>
<sequence length="408" mass="45340">MKPSGFACIPREHQGYNHPALIDILQDPENMSTFVNRSALGILPPLDIVQLISESLLSVAPQGLPQVQTMACGSCSNENAFKAVFFWYRNKQRGGSASHEDLESSMLNQMPGSPDLSILSFMGGFHGRTLGCLSCTHSKAIHKVDVPAFDWPIAPFPHLRYPLNEYPAENAHEESRCLEQVEEQIEAYSRRGRPVAGIVVEPIQAEGGDNHASPDFFRRLRGLATKHGCAFICDEVQTGCGATGPFWAHEYWNLDSPPDVVTFSKRMLTGGFFFHNEFRPDAAYRIFNTWMGDPPKVLLLHAVLRVIREKHLLDGTRRAGVVLLKGLTQLQEQYPNLLSEARGQGTFCAVTVRDEETRENLLASCLNKGVLLGGCGELSIRFRPALIFTEQHANVFLEIFDSALAECK</sequence>
<comment type="similarity">
    <text evidence="2 9">Belongs to the class-III pyridoxal-phosphate-dependent aminotransferase family.</text>
</comment>
<keyword evidence="6 9" id="KW-0663">Pyridoxal phosphate</keyword>
<reference evidence="10" key="2">
    <citation type="submission" date="2025-09" db="UniProtKB">
        <authorList>
            <consortium name="Ensembl"/>
        </authorList>
    </citation>
    <scope>IDENTIFICATION</scope>
</reference>
<dbReference type="Ensembl" id="ENSEBUT00000018438.1">
    <property type="protein sequence ID" value="ENSEBUP00000017862.1"/>
    <property type="gene ID" value="ENSEBUG00000011165.1"/>
</dbReference>
<keyword evidence="4" id="KW-0032">Aminotransferase</keyword>
<evidence type="ECO:0000256" key="8">
    <source>
        <dbReference type="ARBA" id="ARBA00031787"/>
    </source>
</evidence>
<proteinExistence type="inferred from homology"/>
<dbReference type="InterPro" id="IPR049704">
    <property type="entry name" value="Aminotrans_3_PPA_site"/>
</dbReference>
<evidence type="ECO:0000256" key="6">
    <source>
        <dbReference type="ARBA" id="ARBA00022898"/>
    </source>
</evidence>
<dbReference type="EC" id="2.6.1.19" evidence="3"/>
<evidence type="ECO:0000256" key="3">
    <source>
        <dbReference type="ARBA" id="ARBA00012912"/>
    </source>
</evidence>
<dbReference type="PIRSF" id="PIRSF000521">
    <property type="entry name" value="Transaminase_4ab_Lys_Orn"/>
    <property type="match status" value="1"/>
</dbReference>
<dbReference type="GO" id="GO:0034386">
    <property type="term" value="F:4-aminobutyrate:2-oxoglutarate transaminase activity"/>
    <property type="evidence" value="ECO:0007669"/>
    <property type="project" value="UniProtKB-EC"/>
</dbReference>
<evidence type="ECO:0000256" key="2">
    <source>
        <dbReference type="ARBA" id="ARBA00008954"/>
    </source>
</evidence>
<dbReference type="AlphaFoldDB" id="A0A8C4WXN2"/>
<dbReference type="GO" id="GO:0030170">
    <property type="term" value="F:pyridoxal phosphate binding"/>
    <property type="evidence" value="ECO:0007669"/>
    <property type="project" value="InterPro"/>
</dbReference>
<evidence type="ECO:0000313" key="11">
    <source>
        <dbReference type="Proteomes" id="UP000694388"/>
    </source>
</evidence>
<dbReference type="CDD" id="cd00610">
    <property type="entry name" value="OAT_like"/>
    <property type="match status" value="1"/>
</dbReference>
<dbReference type="PANTHER" id="PTHR43206">
    <property type="entry name" value="AMINOTRANSFERASE"/>
    <property type="match status" value="1"/>
</dbReference>
<dbReference type="InterPro" id="IPR015422">
    <property type="entry name" value="PyrdxlP-dep_Trfase_small"/>
</dbReference>
<dbReference type="FunFam" id="3.40.640.10:FF:000029">
    <property type="entry name" value="4-aminobutyrate aminotransferase, mitochondrial"/>
    <property type="match status" value="1"/>
</dbReference>
<protein>
    <recommendedName>
        <fullName evidence="3">4-aminobutyrate--2-oxoglutarate transaminase</fullName>
        <ecNumber evidence="3">2.6.1.19</ecNumber>
    </recommendedName>
    <alternativeName>
        <fullName evidence="8">GABA aminotransferase</fullName>
    </alternativeName>
    <alternativeName>
        <fullName evidence="7">Gamma-amino-N-butyrate transaminase</fullName>
    </alternativeName>
</protein>
<evidence type="ECO:0000256" key="9">
    <source>
        <dbReference type="RuleBase" id="RU003560"/>
    </source>
</evidence>
<dbReference type="GO" id="GO:0009450">
    <property type="term" value="P:gamma-aminobutyric acid catabolic process"/>
    <property type="evidence" value="ECO:0007669"/>
    <property type="project" value="TreeGrafter"/>
</dbReference>
<evidence type="ECO:0000256" key="4">
    <source>
        <dbReference type="ARBA" id="ARBA00022576"/>
    </source>
</evidence>
<name>A0A8C4WXN2_EPTBU</name>
<dbReference type="Gene3D" id="3.40.640.10">
    <property type="entry name" value="Type I PLP-dependent aspartate aminotransferase-like (Major domain)"/>
    <property type="match status" value="1"/>
</dbReference>
<keyword evidence="5" id="KW-0808">Transferase</keyword>
<dbReference type="InterPro" id="IPR015421">
    <property type="entry name" value="PyrdxlP-dep_Trfase_major"/>
</dbReference>
<comment type="cofactor">
    <cofactor evidence="1">
        <name>pyridoxal 5'-phosphate</name>
        <dbReference type="ChEBI" id="CHEBI:597326"/>
    </cofactor>
</comment>
<evidence type="ECO:0000256" key="1">
    <source>
        <dbReference type="ARBA" id="ARBA00001933"/>
    </source>
</evidence>